<organism evidence="3 4">
    <name type="scientific">Tetrahymena thermophila (strain SB210)</name>
    <dbReference type="NCBI Taxonomy" id="312017"/>
    <lineage>
        <taxon>Eukaryota</taxon>
        <taxon>Sar</taxon>
        <taxon>Alveolata</taxon>
        <taxon>Ciliophora</taxon>
        <taxon>Intramacronucleata</taxon>
        <taxon>Oligohymenophorea</taxon>
        <taxon>Hymenostomatida</taxon>
        <taxon>Tetrahymenina</taxon>
        <taxon>Tetrahymenidae</taxon>
        <taxon>Tetrahymena</taxon>
    </lineage>
</organism>
<feature type="region of interest" description="Disordered" evidence="2">
    <location>
        <begin position="1605"/>
        <end position="1625"/>
    </location>
</feature>
<feature type="compositionally biased region" description="Polar residues" evidence="2">
    <location>
        <begin position="1714"/>
        <end position="1738"/>
    </location>
</feature>
<dbReference type="SUPFAM" id="SSF48371">
    <property type="entry name" value="ARM repeat"/>
    <property type="match status" value="1"/>
</dbReference>
<gene>
    <name evidence="3" type="ORF">TTHERM_00370820</name>
</gene>
<keyword evidence="4" id="KW-1185">Reference proteome</keyword>
<protein>
    <submittedName>
        <fullName evidence="3">Uncharacterized protein</fullName>
    </submittedName>
</protein>
<dbReference type="OrthoDB" id="312045at2759"/>
<accession>I7MHP2</accession>
<reference evidence="5" key="2">
    <citation type="journal article" date="2025" name="Curr. Biol.">
        <title>Structure of the ciliary tip central pair reveals the unique role of the microtubule-seam binding protein SPEF1.</title>
        <authorList>
            <person name="Legal T."/>
            <person name="Joachimiak E."/>
            <person name="Parra M."/>
            <person name="Peng W."/>
            <person name="Tam A."/>
            <person name="Black C."/>
            <person name="Guha M."/>
            <person name="Nguyen C.A."/>
            <person name="Ghanaeian A."/>
            <person name="Valente-Paterno M."/>
            <person name="Brouhard G."/>
            <person name="Gaertig J."/>
            <person name="Wloga D."/>
            <person name="Bui K.H."/>
        </authorList>
    </citation>
    <scope>STRUCTURE BY ELECTRON MICROSCOPY (3.70 ANGSTROMS)</scope>
</reference>
<keyword evidence="1" id="KW-0175">Coiled coil</keyword>
<feature type="region of interest" description="Disordered" evidence="2">
    <location>
        <begin position="706"/>
        <end position="738"/>
    </location>
</feature>
<dbReference type="Proteomes" id="UP000009168">
    <property type="component" value="Unassembled WGS sequence"/>
</dbReference>
<dbReference type="GO" id="GO:0031032">
    <property type="term" value="P:actomyosin structure organization"/>
    <property type="evidence" value="ECO:0007669"/>
    <property type="project" value="TreeGrafter"/>
</dbReference>
<dbReference type="EMDB" id="EMD-49872"/>
<dbReference type="KEGG" id="tet:TTHERM_00370820"/>
<dbReference type="EMBL" id="GG662821">
    <property type="protein sequence ID" value="EAR89267.2"/>
    <property type="molecule type" value="Genomic_DNA"/>
</dbReference>
<reference evidence="4" key="1">
    <citation type="journal article" date="2006" name="PLoS Biol.">
        <title>Macronuclear genome sequence of the ciliate Tetrahymena thermophila, a model eukaryote.</title>
        <authorList>
            <person name="Eisen J.A."/>
            <person name="Coyne R.S."/>
            <person name="Wu M."/>
            <person name="Wu D."/>
            <person name="Thiagarajan M."/>
            <person name="Wortman J.R."/>
            <person name="Badger J.H."/>
            <person name="Ren Q."/>
            <person name="Amedeo P."/>
            <person name="Jones K.M."/>
            <person name="Tallon L.J."/>
            <person name="Delcher A.L."/>
            <person name="Salzberg S.L."/>
            <person name="Silva J.C."/>
            <person name="Haas B.J."/>
            <person name="Majoros W.H."/>
            <person name="Farzad M."/>
            <person name="Carlton J.M."/>
            <person name="Smith R.K. Jr."/>
            <person name="Garg J."/>
            <person name="Pearlman R.E."/>
            <person name="Karrer K.M."/>
            <person name="Sun L."/>
            <person name="Manning G."/>
            <person name="Elde N.C."/>
            <person name="Turkewitz A.P."/>
            <person name="Asai D.J."/>
            <person name="Wilkes D.E."/>
            <person name="Wang Y."/>
            <person name="Cai H."/>
            <person name="Collins K."/>
            <person name="Stewart B.A."/>
            <person name="Lee S.R."/>
            <person name="Wilamowska K."/>
            <person name="Weinberg Z."/>
            <person name="Ruzzo W.L."/>
            <person name="Wloga D."/>
            <person name="Gaertig J."/>
            <person name="Frankel J."/>
            <person name="Tsao C.-C."/>
            <person name="Gorovsky M.A."/>
            <person name="Keeling P.J."/>
            <person name="Waller R.F."/>
            <person name="Patron N.J."/>
            <person name="Cherry J.M."/>
            <person name="Stover N.A."/>
            <person name="Krieger C.J."/>
            <person name="del Toro C."/>
            <person name="Ryder H.F."/>
            <person name="Williamson S.C."/>
            <person name="Barbeau R.A."/>
            <person name="Hamilton E.P."/>
            <person name="Orias E."/>
        </authorList>
    </citation>
    <scope>NUCLEOTIDE SEQUENCE [LARGE SCALE GENOMIC DNA]</scope>
    <source>
        <strain evidence="4">SB210</strain>
    </source>
</reference>
<dbReference type="STRING" id="312017.I7MHP2"/>
<evidence type="ECO:0000313" key="3">
    <source>
        <dbReference type="EMBL" id="EAR89267.2"/>
    </source>
</evidence>
<dbReference type="PDB" id="9NW3">
    <property type="method" value="EM"/>
    <property type="resolution" value="3.70 A"/>
    <property type="chains" value="5A/5B/5C=1-1754"/>
</dbReference>
<dbReference type="InParanoid" id="I7MHP2"/>
<feature type="region of interest" description="Disordered" evidence="2">
    <location>
        <begin position="1701"/>
        <end position="1754"/>
    </location>
</feature>
<evidence type="ECO:0007829" key="5">
    <source>
        <dbReference type="PDB" id="9NW3"/>
    </source>
</evidence>
<dbReference type="PANTHER" id="PTHR23280">
    <property type="entry name" value="4.1 G PROTEIN"/>
    <property type="match status" value="1"/>
</dbReference>
<dbReference type="PANTHER" id="PTHR23280:SF21">
    <property type="entry name" value="PROTEIN 4.1 HOMOLOG"/>
    <property type="match status" value="1"/>
</dbReference>
<dbReference type="eggNOG" id="ENOG502SHPD">
    <property type="taxonomic scope" value="Eukaryota"/>
</dbReference>
<sequence>MQIGEDIYNFLQVFNLINPTEGKKISDDKYSIGKNTTNQLENGQIFAKIIRQIAKIQAQSQKRPEQPFPDLDSLKEMNSPAARLYNWNVLQECFRKLQINLETETKSLIIAGDQDQLSDFIKDIIANVAIYMPELFGKNKGKSKVKQNEYKDEIEVTKVDINKDLTKCKSCLEFFVVLLSRHLSLPPQQTASLFTHNNKYLAHLFAKGVKGLFDPIIFFYQEVYQSIPLLLQLFLEDPTKKSMHFSMNCLKPGLVSKSYEVATWAARLFSKLALEFSESNLLTVSWDWFVGENGGLNTTLLGLKRHPDMKDLVVQILLQFARYNFVELFTIHMKKAQPDPKDLVGTYLVLLKPLTATPSACDEILNAGILDEWIDFALDGSTDEYKNTIDMRTVSLTLLVEVWMLFPFKIEDSEYKSNAVLQQLGKACKDKSQSLIVCSLTLLFQLLIYFGTQKSQFAPNVYRTLTLSIIENHQNVVVREFIMNNFITVYETLESIPLNILIEPLVRQIQVTDNVSYFFNVFDFNFFAYISKNEKLQLKNAIQLLDLFFKIYLNNTIFANVSSVPILNIVNRFIDSETLQEFVIKFVKVALAMFYASEKKKRPKEKVMPLYNNKSAIGQPNLSPGEIEQELIQAQKRALIVEMIKSIVTINCYELNEKIKPLVAHTNIQIKQFTKQNNKGMQSILTLFGNPDTILEKYEKEYIEHQQQLKQEEKERREQEQNDSLLQDFEGSPKNQGDVLKSIEDNLKKYGIGLKERQTKLTKAEATRLALLRNPKADPKILKKLQEIKVNYENREEKKKLEVVKQEQETQKEKEVLRKQLMRRSLEQGVSNFNQRDAEGVLLFQFGSREKQIKRENKTGLPMIQYIDLDKEEQRDKDTINILLRRYNKILKNVFVKYSNTGFSAQFSNKNVNSFDAIKEHNSLISIPEMYRFVKDYELSDKLSKEEHQTLVRIVSQEQAKKKNKQEVSRDQPEQNKQIDQKKKLPPATQSQQNMFLKGSNENKWNFNQNEVKDVKSFDFQGFLDYIVQFAGYIYSKPPEDLRHLPLSASLQKVFDHMREITSKKGQSTALFDDYDNLFFGETEVIKQFNKKLEENPDYPLPQGYKKVKDREIKFEYALDPKGILPMKESFKYAYLVLNDLFQEQLQFSIIEPKSATKEVVKAQPLIGITSDVESHYFDMYKSPQVLEQKRVKKPQMVQSQSVDILGPWGKPDSTKTLPSTLNVKSKYGNQRVLDIDNYRKLDLGLKLAVSTIGYRDRYTAEQCAYCLDDIIKSIETGDSNQAFRNKKVENKVIKEKKKEEEAQEEAKKKYEEKRLKDHDFVMSRAKEIIEQNSDKDKQKKEKELQLKKQKEEEQKKKADDMSSFWKEKKEVFDQQKQKLIEEQKKIQEEQLRRMQEEKEKKEKEFQEFNKKQIEKQQEEFKKQKEKEQQEAEKQRNLEEYQKKLKEKLHMHIVKTDQERIEIEKVSNVKIKELFQKDDVQSVYKTNEFKLSQLFFYLKKYTYREISRQNIADNEISYKTFNWFCYRFNIYPEIISNPKDILLIYRSVTRNKQVIDHKPIGLSEEEFKEAMLRISIKGKKIFNKFSEQLQKGINLNESEMAKIADDENKESNQEEFQENKSVKSSKTEALERMKNVIDYYGNIDEANSHTLEALIYYLGLPNDKLGINEALKNVMEQGAVPDGKLKEAMKQKIVKDPNEILRYNPPQNKVKFGRSSQVGHNQSQMANNSQVGSQNGLAENQENQDQEENEQEQN</sequence>
<feature type="region of interest" description="Disordered" evidence="2">
    <location>
        <begin position="1329"/>
        <end position="1362"/>
    </location>
</feature>
<feature type="compositionally biased region" description="Basic and acidic residues" evidence="2">
    <location>
        <begin position="710"/>
        <end position="720"/>
    </location>
</feature>
<feature type="compositionally biased region" description="Acidic residues" evidence="2">
    <location>
        <begin position="1742"/>
        <end position="1754"/>
    </location>
</feature>
<name>I7MHP2_TETTS</name>
<dbReference type="InterPro" id="IPR016024">
    <property type="entry name" value="ARM-type_fold"/>
</dbReference>
<proteinExistence type="evidence at protein level"/>
<evidence type="ECO:0000313" key="4">
    <source>
        <dbReference type="Proteomes" id="UP000009168"/>
    </source>
</evidence>
<dbReference type="GO" id="GO:0005856">
    <property type="term" value="C:cytoskeleton"/>
    <property type="evidence" value="ECO:0007669"/>
    <property type="project" value="TreeGrafter"/>
</dbReference>
<evidence type="ECO:0000256" key="2">
    <source>
        <dbReference type="SAM" id="MobiDB-lite"/>
    </source>
</evidence>
<evidence type="ECO:0000256" key="1">
    <source>
        <dbReference type="SAM" id="Coils"/>
    </source>
</evidence>
<dbReference type="GeneID" id="7827862"/>
<feature type="compositionally biased region" description="Basic and acidic residues" evidence="2">
    <location>
        <begin position="959"/>
        <end position="983"/>
    </location>
</feature>
<feature type="coiled-coil region" evidence="1">
    <location>
        <begin position="782"/>
        <end position="814"/>
    </location>
</feature>
<dbReference type="RefSeq" id="XP_001009512.2">
    <property type="nucleotide sequence ID" value="XM_001009512.2"/>
</dbReference>
<keyword evidence="5" id="KW-0002">3D-structure</keyword>
<feature type="region of interest" description="Disordered" evidence="2">
    <location>
        <begin position="956"/>
        <end position="991"/>
    </location>
</feature>